<dbReference type="SMART" id="SM00239">
    <property type="entry name" value="C2"/>
    <property type="match status" value="1"/>
</dbReference>
<evidence type="ECO:0000313" key="3">
    <source>
        <dbReference type="EMBL" id="NXT01346.1"/>
    </source>
</evidence>
<dbReference type="InterPro" id="IPR052784">
    <property type="entry name" value="Perforin-1_pore-forming"/>
</dbReference>
<gene>
    <name evidence="3" type="primary">Prf1</name>
    <name evidence="3" type="ORF">JACJAC_R14485</name>
</gene>
<evidence type="ECO:0000259" key="2">
    <source>
        <dbReference type="PROSITE" id="PS50004"/>
    </source>
</evidence>
<dbReference type="Proteomes" id="UP000550086">
    <property type="component" value="Unassembled WGS sequence"/>
</dbReference>
<dbReference type="InterPro" id="IPR000008">
    <property type="entry name" value="C2_dom"/>
</dbReference>
<dbReference type="Pfam" id="PF00168">
    <property type="entry name" value="C2"/>
    <property type="match status" value="1"/>
</dbReference>
<dbReference type="SUPFAM" id="SSF49562">
    <property type="entry name" value="C2 domain (Calcium/lipid-binding domain, CaLB)"/>
    <property type="match status" value="1"/>
</dbReference>
<dbReference type="OrthoDB" id="1366754at2759"/>
<name>A0A7L2Z400_JACJC</name>
<protein>
    <submittedName>
        <fullName evidence="3">PERF protein</fullName>
    </submittedName>
</protein>
<dbReference type="GO" id="GO:0001771">
    <property type="term" value="P:immunological synapse formation"/>
    <property type="evidence" value="ECO:0007669"/>
    <property type="project" value="TreeGrafter"/>
</dbReference>
<evidence type="ECO:0000256" key="1">
    <source>
        <dbReference type="ARBA" id="ARBA00022729"/>
    </source>
</evidence>
<dbReference type="PROSITE" id="PS50004">
    <property type="entry name" value="C2"/>
    <property type="match status" value="1"/>
</dbReference>
<keyword evidence="1" id="KW-0732">Signal</keyword>
<dbReference type="InterPro" id="IPR035892">
    <property type="entry name" value="C2_domain_sf"/>
</dbReference>
<proteinExistence type="predicted"/>
<dbReference type="PANTHER" id="PTHR46096">
    <property type="entry name" value="PERFORIN-1"/>
    <property type="match status" value="1"/>
</dbReference>
<feature type="non-terminal residue" evidence="3">
    <location>
        <position position="159"/>
    </location>
</feature>
<dbReference type="PANTHER" id="PTHR46096:SF3">
    <property type="entry name" value="PERFORIN-1"/>
    <property type="match status" value="1"/>
</dbReference>
<dbReference type="AlphaFoldDB" id="A0A7L2Z400"/>
<feature type="domain" description="C2" evidence="2">
    <location>
        <begin position="1"/>
        <end position="121"/>
    </location>
</feature>
<sequence length="159" mass="17820">GTSWCCSRRRGTARLKVTVKRGRGWRGDNLSKTDAYVKVLYGGREGRTSTLWNTERPRWEATLDLGTVTMMPEEKLVVEVWDEDNKWDDDLLGECRVAPLAAGGWREVVCYPGGGRLDFTYQVTCGPSLGGPLCHDYVPQGPRGEGELYSFSSSWWSPP</sequence>
<accession>A0A7L2Z400</accession>
<dbReference type="GO" id="GO:0051607">
    <property type="term" value="P:defense response to virus"/>
    <property type="evidence" value="ECO:0007669"/>
    <property type="project" value="TreeGrafter"/>
</dbReference>
<comment type="caution">
    <text evidence="3">The sequence shown here is derived from an EMBL/GenBank/DDBJ whole genome shotgun (WGS) entry which is preliminary data.</text>
</comment>
<dbReference type="Gene3D" id="2.60.40.150">
    <property type="entry name" value="C2 domain"/>
    <property type="match status" value="1"/>
</dbReference>
<dbReference type="GO" id="GO:0001913">
    <property type="term" value="P:T cell mediated cytotoxicity"/>
    <property type="evidence" value="ECO:0007669"/>
    <property type="project" value="TreeGrafter"/>
</dbReference>
<keyword evidence="4" id="KW-1185">Reference proteome</keyword>
<reference evidence="3 4" key="1">
    <citation type="submission" date="2019-09" db="EMBL/GenBank/DDBJ databases">
        <title>Bird 10,000 Genomes (B10K) Project - Family phase.</title>
        <authorList>
            <person name="Zhang G."/>
        </authorList>
    </citation>
    <scope>NUCLEOTIDE SEQUENCE [LARGE SCALE GENOMIC DNA]</scope>
    <source>
        <strain evidence="3">B10K-DU-002-59</strain>
        <tissue evidence="3">Muscle</tissue>
    </source>
</reference>
<dbReference type="GO" id="GO:0016020">
    <property type="term" value="C:membrane"/>
    <property type="evidence" value="ECO:0007669"/>
    <property type="project" value="TreeGrafter"/>
</dbReference>
<dbReference type="GO" id="GO:0022829">
    <property type="term" value="F:wide pore channel activity"/>
    <property type="evidence" value="ECO:0007669"/>
    <property type="project" value="TreeGrafter"/>
</dbReference>
<feature type="non-terminal residue" evidence="3">
    <location>
        <position position="1"/>
    </location>
</feature>
<evidence type="ECO:0000313" key="4">
    <source>
        <dbReference type="Proteomes" id="UP000550086"/>
    </source>
</evidence>
<dbReference type="EMBL" id="VZTM01035107">
    <property type="protein sequence ID" value="NXT01346.1"/>
    <property type="molecule type" value="Genomic_DNA"/>
</dbReference>
<organism evidence="3 4">
    <name type="scientific">Jacana jacana</name>
    <name type="common">Wattled jacana</name>
    <name type="synonym">Parra jacana</name>
    <dbReference type="NCBI Taxonomy" id="54508"/>
    <lineage>
        <taxon>Eukaryota</taxon>
        <taxon>Metazoa</taxon>
        <taxon>Chordata</taxon>
        <taxon>Craniata</taxon>
        <taxon>Vertebrata</taxon>
        <taxon>Euteleostomi</taxon>
        <taxon>Archelosauria</taxon>
        <taxon>Archosauria</taxon>
        <taxon>Dinosauria</taxon>
        <taxon>Saurischia</taxon>
        <taxon>Theropoda</taxon>
        <taxon>Coelurosauria</taxon>
        <taxon>Aves</taxon>
        <taxon>Neognathae</taxon>
        <taxon>Neoaves</taxon>
        <taxon>Charadriiformes</taxon>
        <taxon>Jacanidae</taxon>
        <taxon>Jacana</taxon>
    </lineage>
</organism>